<keyword evidence="3" id="KW-1185">Reference proteome</keyword>
<evidence type="ECO:0000313" key="2">
    <source>
        <dbReference type="EMBL" id="CAG8753711.1"/>
    </source>
</evidence>
<evidence type="ECO:0000313" key="3">
    <source>
        <dbReference type="Proteomes" id="UP000789375"/>
    </source>
</evidence>
<accession>A0A9N9IY69</accession>
<dbReference type="Proteomes" id="UP000789375">
    <property type="component" value="Unassembled WGS sequence"/>
</dbReference>
<sequence length="39" mass="4284">KNVDDIQITKNLMLLLLILVFVLVGLGILHLKDVVGLVT</sequence>
<proteinExistence type="predicted"/>
<evidence type="ECO:0000256" key="1">
    <source>
        <dbReference type="SAM" id="Phobius"/>
    </source>
</evidence>
<keyword evidence="1" id="KW-0812">Transmembrane</keyword>
<feature type="transmembrane region" description="Helical" evidence="1">
    <location>
        <begin position="12"/>
        <end position="31"/>
    </location>
</feature>
<feature type="non-terminal residue" evidence="2">
    <location>
        <position position="1"/>
    </location>
</feature>
<protein>
    <submittedName>
        <fullName evidence="2">10243_t:CDS:1</fullName>
    </submittedName>
</protein>
<dbReference type="AlphaFoldDB" id="A0A9N9IY69"/>
<dbReference type="EMBL" id="CAJVPP010026427">
    <property type="protein sequence ID" value="CAG8753711.1"/>
    <property type="molecule type" value="Genomic_DNA"/>
</dbReference>
<reference evidence="2" key="1">
    <citation type="submission" date="2021-06" db="EMBL/GenBank/DDBJ databases">
        <authorList>
            <person name="Kallberg Y."/>
            <person name="Tangrot J."/>
            <person name="Rosling A."/>
        </authorList>
    </citation>
    <scope>NUCLEOTIDE SEQUENCE</scope>
    <source>
        <strain evidence="2">87-6 pot B 2015</strain>
    </source>
</reference>
<gene>
    <name evidence="2" type="ORF">FMOSSE_LOCUS16786</name>
</gene>
<keyword evidence="1" id="KW-0472">Membrane</keyword>
<comment type="caution">
    <text evidence="2">The sequence shown here is derived from an EMBL/GenBank/DDBJ whole genome shotgun (WGS) entry which is preliminary data.</text>
</comment>
<organism evidence="2 3">
    <name type="scientific">Funneliformis mosseae</name>
    <name type="common">Endomycorrhizal fungus</name>
    <name type="synonym">Glomus mosseae</name>
    <dbReference type="NCBI Taxonomy" id="27381"/>
    <lineage>
        <taxon>Eukaryota</taxon>
        <taxon>Fungi</taxon>
        <taxon>Fungi incertae sedis</taxon>
        <taxon>Mucoromycota</taxon>
        <taxon>Glomeromycotina</taxon>
        <taxon>Glomeromycetes</taxon>
        <taxon>Glomerales</taxon>
        <taxon>Glomeraceae</taxon>
        <taxon>Funneliformis</taxon>
    </lineage>
</organism>
<keyword evidence="1" id="KW-1133">Transmembrane helix</keyword>
<name>A0A9N9IY69_FUNMO</name>